<dbReference type="Gene3D" id="3.40.50.150">
    <property type="entry name" value="Vaccinia Virus protein VP39"/>
    <property type="match status" value="1"/>
</dbReference>
<dbReference type="AlphaFoldDB" id="A0A4Q6I9C3"/>
<sequence>MRDKTLNKKSQYIHDLFSITDEDVVATHQLITDDISLMQLSLTEGQILQLLIKMNNIKSIIEIGTFVGSSAMCMVKALPENGHIYTIEKDITNAELAKSNFKKHSLSHKVTVINDTAISALNKLTDLSPFDMVFIDASKAEYCNYLDWAELNIKKNGLIVADNTLLFGNVYSSDNITKKVSKTIIDKMLSFNKRLSDKNKYLTTLLPTEEGMTIALKLF</sequence>
<evidence type="ECO:0000256" key="2">
    <source>
        <dbReference type="ARBA" id="ARBA00022679"/>
    </source>
</evidence>
<keyword evidence="1 4" id="KW-0489">Methyltransferase</keyword>
<comment type="caution">
    <text evidence="4">The sequence shown here is derived from an EMBL/GenBank/DDBJ whole genome shotgun (WGS) entry which is preliminary data.</text>
</comment>
<dbReference type="SUPFAM" id="SSF53335">
    <property type="entry name" value="S-adenosyl-L-methionine-dependent methyltransferases"/>
    <property type="match status" value="1"/>
</dbReference>
<organism evidence="4 5">
    <name type="scientific">Ehrlichia minasensis</name>
    <dbReference type="NCBI Taxonomy" id="1242993"/>
    <lineage>
        <taxon>Bacteria</taxon>
        <taxon>Pseudomonadati</taxon>
        <taxon>Pseudomonadota</taxon>
        <taxon>Alphaproteobacteria</taxon>
        <taxon>Rickettsiales</taxon>
        <taxon>Anaplasmataceae</taxon>
        <taxon>Ehrlichia</taxon>
    </lineage>
</organism>
<evidence type="ECO:0000313" key="4">
    <source>
        <dbReference type="EMBL" id="RZB12617.1"/>
    </source>
</evidence>
<dbReference type="InterPro" id="IPR002935">
    <property type="entry name" value="SAM_O-MeTrfase"/>
</dbReference>
<dbReference type="Pfam" id="PF01596">
    <property type="entry name" value="Methyltransf_3"/>
    <property type="match status" value="1"/>
</dbReference>
<dbReference type="PROSITE" id="PS51682">
    <property type="entry name" value="SAM_OMT_I"/>
    <property type="match status" value="1"/>
</dbReference>
<name>A0A4Q6I9C3_9RICK</name>
<dbReference type="GO" id="GO:0032259">
    <property type="term" value="P:methylation"/>
    <property type="evidence" value="ECO:0007669"/>
    <property type="project" value="UniProtKB-KW"/>
</dbReference>
<dbReference type="OrthoDB" id="9799672at2"/>
<evidence type="ECO:0000313" key="5">
    <source>
        <dbReference type="Proteomes" id="UP000293377"/>
    </source>
</evidence>
<protein>
    <submittedName>
        <fullName evidence="4">O-methyltransferase</fullName>
    </submittedName>
</protein>
<dbReference type="InterPro" id="IPR029063">
    <property type="entry name" value="SAM-dependent_MTases_sf"/>
</dbReference>
<evidence type="ECO:0000256" key="1">
    <source>
        <dbReference type="ARBA" id="ARBA00022603"/>
    </source>
</evidence>
<dbReference type="STRING" id="1242993.ehr_00787"/>
<dbReference type="GO" id="GO:0008171">
    <property type="term" value="F:O-methyltransferase activity"/>
    <property type="evidence" value="ECO:0007669"/>
    <property type="project" value="InterPro"/>
</dbReference>
<keyword evidence="2 4" id="KW-0808">Transferase</keyword>
<dbReference type="Proteomes" id="UP000293377">
    <property type="component" value="Unassembled WGS sequence"/>
</dbReference>
<proteinExistence type="predicted"/>
<dbReference type="GO" id="GO:0008757">
    <property type="term" value="F:S-adenosylmethionine-dependent methyltransferase activity"/>
    <property type="evidence" value="ECO:0007669"/>
    <property type="project" value="TreeGrafter"/>
</dbReference>
<accession>A0A4Q6I9C3</accession>
<gene>
    <name evidence="4" type="ORF">DRF75_03275</name>
</gene>
<keyword evidence="3" id="KW-0949">S-adenosyl-L-methionine</keyword>
<dbReference type="EMBL" id="QOHL01000013">
    <property type="protein sequence ID" value="RZB12617.1"/>
    <property type="molecule type" value="Genomic_DNA"/>
</dbReference>
<dbReference type="PANTHER" id="PTHR10509:SF14">
    <property type="entry name" value="CAFFEOYL-COA O-METHYLTRANSFERASE 3-RELATED"/>
    <property type="match status" value="1"/>
</dbReference>
<dbReference type="InterPro" id="IPR050362">
    <property type="entry name" value="Cation-dep_OMT"/>
</dbReference>
<dbReference type="PANTHER" id="PTHR10509">
    <property type="entry name" value="O-METHYLTRANSFERASE-RELATED"/>
    <property type="match status" value="1"/>
</dbReference>
<evidence type="ECO:0000256" key="3">
    <source>
        <dbReference type="ARBA" id="ARBA00022691"/>
    </source>
</evidence>
<keyword evidence="5" id="KW-1185">Reference proteome</keyword>
<dbReference type="RefSeq" id="WP_045171437.1">
    <property type="nucleotide sequence ID" value="NZ_QOHL01000013.1"/>
</dbReference>
<reference evidence="4 5" key="1">
    <citation type="submission" date="2018-06" db="EMBL/GenBank/DDBJ databases">
        <title>Complete Genome Sequence of Ehrlichia minasensis Isolated From Cattle.</title>
        <authorList>
            <person name="Aguiar D.M."/>
            <person name="Araujo J.P.A.Jr."/>
            <person name="Nakazato L."/>
            <person name="Bard E."/>
            <person name="Cabezas-Cruz A."/>
        </authorList>
    </citation>
    <scope>NUCLEOTIDE SEQUENCE [LARGE SCALE GENOMIC DNA]</scope>
    <source>
        <strain evidence="4 5">B11</strain>
    </source>
</reference>